<protein>
    <submittedName>
        <fullName evidence="1">9838_t:CDS:1</fullName>
    </submittedName>
</protein>
<comment type="caution">
    <text evidence="1">The sequence shown here is derived from an EMBL/GenBank/DDBJ whole genome shotgun (WGS) entry which is preliminary data.</text>
</comment>
<dbReference type="Proteomes" id="UP000789366">
    <property type="component" value="Unassembled WGS sequence"/>
</dbReference>
<name>A0ACA9PWP9_9GLOM</name>
<dbReference type="EMBL" id="CAJVPW010030360">
    <property type="protein sequence ID" value="CAG8723790.1"/>
    <property type="molecule type" value="Genomic_DNA"/>
</dbReference>
<evidence type="ECO:0000313" key="1">
    <source>
        <dbReference type="EMBL" id="CAG8723790.1"/>
    </source>
</evidence>
<reference evidence="1" key="1">
    <citation type="submission" date="2021-06" db="EMBL/GenBank/DDBJ databases">
        <authorList>
            <person name="Kallberg Y."/>
            <person name="Tangrot J."/>
            <person name="Rosling A."/>
        </authorList>
    </citation>
    <scope>NUCLEOTIDE SEQUENCE</scope>
    <source>
        <strain evidence="1">28 12/20/2015</strain>
    </source>
</reference>
<feature type="non-terminal residue" evidence="1">
    <location>
        <position position="208"/>
    </location>
</feature>
<evidence type="ECO:0000313" key="2">
    <source>
        <dbReference type="Proteomes" id="UP000789366"/>
    </source>
</evidence>
<keyword evidence="2" id="KW-1185">Reference proteome</keyword>
<sequence>MSCYTNMIVRVKYVKQYKKEDVNLLVVWALGTYSVKHEDYNIEMMLFLPISLDNRDFETQAVFKKDSFFSVDGKIVTVYYSTNHRIKMTVLTSTHVSIFNKVADSNKYSIASKSSIHSRLLVTHKNIVGNSKQKPKNRALTGSNNLMSSSDLNFADYSHLAKHCADYGSCTNEYNNSTDFNQKEIEGSVKNNDKCQEKPLCNKGKKYV</sequence>
<accession>A0ACA9PWP9</accession>
<organism evidence="1 2">
    <name type="scientific">Cetraspora pellucida</name>
    <dbReference type="NCBI Taxonomy" id="1433469"/>
    <lineage>
        <taxon>Eukaryota</taxon>
        <taxon>Fungi</taxon>
        <taxon>Fungi incertae sedis</taxon>
        <taxon>Mucoromycota</taxon>
        <taxon>Glomeromycotina</taxon>
        <taxon>Glomeromycetes</taxon>
        <taxon>Diversisporales</taxon>
        <taxon>Gigasporaceae</taxon>
        <taxon>Cetraspora</taxon>
    </lineage>
</organism>
<gene>
    <name evidence="1" type="ORF">SPELUC_LOCUS12614</name>
</gene>
<proteinExistence type="predicted"/>